<evidence type="ECO:0000313" key="8">
    <source>
        <dbReference type="Proteomes" id="UP000607311"/>
    </source>
</evidence>
<feature type="compositionally biased region" description="Pro residues" evidence="6">
    <location>
        <begin position="351"/>
        <end position="363"/>
    </location>
</feature>
<evidence type="ECO:0000313" key="7">
    <source>
        <dbReference type="EMBL" id="GIJ32596.1"/>
    </source>
</evidence>
<evidence type="ECO:0008006" key="9">
    <source>
        <dbReference type="Google" id="ProtNLM"/>
    </source>
</evidence>
<reference evidence="7" key="1">
    <citation type="submission" date="2021-01" db="EMBL/GenBank/DDBJ databases">
        <title>Whole genome shotgun sequence of Verrucosispora sediminis NBRC 107745.</title>
        <authorList>
            <person name="Komaki H."/>
            <person name="Tamura T."/>
        </authorList>
    </citation>
    <scope>NUCLEOTIDE SEQUENCE</scope>
    <source>
        <strain evidence="7">NBRC 107745</strain>
    </source>
</reference>
<keyword evidence="5" id="KW-0143">Chaperone</keyword>
<feature type="compositionally biased region" description="Basic residues" evidence="6">
    <location>
        <begin position="417"/>
        <end position="430"/>
    </location>
</feature>
<dbReference type="GO" id="GO:0005524">
    <property type="term" value="F:ATP binding"/>
    <property type="evidence" value="ECO:0007669"/>
    <property type="project" value="UniProtKB-KW"/>
</dbReference>
<comment type="similarity">
    <text evidence="1">Belongs to the heat shock protein 70 family.</text>
</comment>
<keyword evidence="8" id="KW-1185">Reference proteome</keyword>
<proteinExistence type="inferred from homology"/>
<dbReference type="RefSeq" id="WP_093406973.1">
    <property type="nucleotide sequence ID" value="NZ_BOPD01000010.1"/>
</dbReference>
<keyword evidence="2" id="KW-0547">Nucleotide-binding</keyword>
<dbReference type="EMBL" id="BOPD01000010">
    <property type="protein sequence ID" value="GIJ32596.1"/>
    <property type="molecule type" value="Genomic_DNA"/>
</dbReference>
<dbReference type="Gene3D" id="3.90.640.10">
    <property type="entry name" value="Actin, Chain A, domain 4"/>
    <property type="match status" value="1"/>
</dbReference>
<dbReference type="SUPFAM" id="SSF53067">
    <property type="entry name" value="Actin-like ATPase domain"/>
    <property type="match status" value="2"/>
</dbReference>
<dbReference type="PANTHER" id="PTHR19375">
    <property type="entry name" value="HEAT SHOCK PROTEIN 70KDA"/>
    <property type="match status" value="1"/>
</dbReference>
<keyword evidence="3" id="KW-0067">ATP-binding</keyword>
<organism evidence="7 8">
    <name type="scientific">Micromonospora sediminimaris</name>
    <dbReference type="NCBI Taxonomy" id="547162"/>
    <lineage>
        <taxon>Bacteria</taxon>
        <taxon>Bacillati</taxon>
        <taxon>Actinomycetota</taxon>
        <taxon>Actinomycetes</taxon>
        <taxon>Micromonosporales</taxon>
        <taxon>Micromonosporaceae</taxon>
        <taxon>Micromonospora</taxon>
    </lineage>
</organism>
<feature type="compositionally biased region" description="Low complexity" evidence="6">
    <location>
        <begin position="364"/>
        <end position="376"/>
    </location>
</feature>
<dbReference type="Proteomes" id="UP000607311">
    <property type="component" value="Unassembled WGS sequence"/>
</dbReference>
<feature type="compositionally biased region" description="Pro residues" evidence="6">
    <location>
        <begin position="403"/>
        <end position="413"/>
    </location>
</feature>
<gene>
    <name evidence="7" type="ORF">Vse01_17440</name>
</gene>
<dbReference type="Pfam" id="PF00012">
    <property type="entry name" value="HSP70"/>
    <property type="match status" value="1"/>
</dbReference>
<dbReference type="InterPro" id="IPR013126">
    <property type="entry name" value="Hsp_70_fam"/>
</dbReference>
<dbReference type="PROSITE" id="PS01036">
    <property type="entry name" value="HSP70_3"/>
    <property type="match status" value="1"/>
</dbReference>
<evidence type="ECO:0000256" key="3">
    <source>
        <dbReference type="ARBA" id="ARBA00022840"/>
    </source>
</evidence>
<dbReference type="GO" id="GO:0140662">
    <property type="term" value="F:ATP-dependent protein folding chaperone"/>
    <property type="evidence" value="ECO:0007669"/>
    <property type="project" value="InterPro"/>
</dbReference>
<keyword evidence="4" id="KW-0346">Stress response</keyword>
<protein>
    <recommendedName>
        <fullName evidence="9">Hsp70 protein</fullName>
    </recommendedName>
</protein>
<evidence type="ECO:0000256" key="2">
    <source>
        <dbReference type="ARBA" id="ARBA00022741"/>
    </source>
</evidence>
<evidence type="ECO:0000256" key="4">
    <source>
        <dbReference type="ARBA" id="ARBA00023016"/>
    </source>
</evidence>
<dbReference type="Gene3D" id="3.30.420.40">
    <property type="match status" value="2"/>
</dbReference>
<evidence type="ECO:0000256" key="1">
    <source>
        <dbReference type="ARBA" id="ARBA00007381"/>
    </source>
</evidence>
<accession>A0A9W5UPD1</accession>
<sequence length="430" mass="44496">MAYVLGIDIGNTSTVAAVARHRDGHWGHPEPVALHPGPGPLPSTLLLSTDGTFTLGEGDESERTARGVLSRVGDDVPLLLAGERYRPETLVALLAAHVVDQVHGARGAPAEMIVLSHPASWGRYRCDLLHNALWDYGLGAVTLLPRTVTVAEGHAARGFAGGVAAVYALGGGTFETALVRRNARDRYETVGVPATLTRLGGADFDEALAGHVRSVLARDLATAGPGARTALRQLPVECERAKRELTVGSQTDVALSLPTGPVRVPVTRLEFEELIRPAVQATVELLSQAVRAADLAPAQLDGVLLAGGASRVPLVAELLATAGFPVETAPDPQNTAAAGAAAAGTRILSPRPLPAGPPPPAGPPATVGTPAALATASVGSVARTAGPPVGPADDLTPREEPPPRPPIRYPPLDLPKRSRRKLARNRGHEG</sequence>
<dbReference type="AlphaFoldDB" id="A0A9W5UPD1"/>
<comment type="caution">
    <text evidence="7">The sequence shown here is derived from an EMBL/GenBank/DDBJ whole genome shotgun (WGS) entry which is preliminary data.</text>
</comment>
<name>A0A9W5UPD1_9ACTN</name>
<dbReference type="PRINTS" id="PR00301">
    <property type="entry name" value="HEATSHOCK70"/>
</dbReference>
<dbReference type="InterPro" id="IPR018181">
    <property type="entry name" value="Heat_shock_70_CS"/>
</dbReference>
<dbReference type="OrthoDB" id="9766019at2"/>
<dbReference type="InterPro" id="IPR043129">
    <property type="entry name" value="ATPase_NBD"/>
</dbReference>
<evidence type="ECO:0000256" key="6">
    <source>
        <dbReference type="SAM" id="MobiDB-lite"/>
    </source>
</evidence>
<feature type="region of interest" description="Disordered" evidence="6">
    <location>
        <begin position="330"/>
        <end position="430"/>
    </location>
</feature>
<evidence type="ECO:0000256" key="5">
    <source>
        <dbReference type="ARBA" id="ARBA00023186"/>
    </source>
</evidence>